<feature type="compositionally biased region" description="Acidic residues" evidence="1">
    <location>
        <begin position="31"/>
        <end position="48"/>
    </location>
</feature>
<comment type="caution">
    <text evidence="3">The sequence shown here is derived from an EMBL/GenBank/DDBJ whole genome shotgun (WGS) entry which is preliminary data.</text>
</comment>
<accession>A0A094WLY4</accession>
<dbReference type="Proteomes" id="UP000002754">
    <property type="component" value="Unassembled WGS sequence"/>
</dbReference>
<feature type="region of interest" description="Disordered" evidence="1">
    <location>
        <begin position="26"/>
        <end position="62"/>
    </location>
</feature>
<evidence type="ECO:0000313" key="4">
    <source>
        <dbReference type="EMBL" id="THG88673.1"/>
    </source>
</evidence>
<feature type="chain" id="PRO_5038207337" description="Lipoprotein" evidence="2">
    <location>
        <begin position="23"/>
        <end position="230"/>
    </location>
</feature>
<proteinExistence type="predicted"/>
<dbReference type="AlphaFoldDB" id="A0A094WLY4"/>
<keyword evidence="5" id="KW-1185">Reference proteome</keyword>
<keyword evidence="2" id="KW-0732">Signal</keyword>
<reference evidence="3 5" key="1">
    <citation type="journal article" date="2014" name="Genome Announc.">
        <title>Draft Genome Sequence of Bacillus alcalophilus AV1934, a Classic Alkaliphile Isolated from Human Feces in 1934.</title>
        <authorList>
            <person name="Attie O."/>
            <person name="Jayaprakash A."/>
            <person name="Shah H."/>
            <person name="Paulsen I.T."/>
            <person name="Morino M."/>
            <person name="Takahashi Y."/>
            <person name="Narumi I."/>
            <person name="Sachidanandam R."/>
            <person name="Satoh K."/>
            <person name="Ito M."/>
            <person name="Krulwich T.A."/>
        </authorList>
    </citation>
    <scope>NUCLEOTIDE SEQUENCE [LARGE SCALE GENOMIC DNA]</scope>
    <source>
        <strain evidence="3 5">AV1934</strain>
    </source>
</reference>
<evidence type="ECO:0000313" key="3">
    <source>
        <dbReference type="EMBL" id="KGA97861.1"/>
    </source>
</evidence>
<evidence type="ECO:0000313" key="6">
    <source>
        <dbReference type="Proteomes" id="UP000297014"/>
    </source>
</evidence>
<dbReference type="Proteomes" id="UP000297014">
    <property type="component" value="Unassembled WGS sequence"/>
</dbReference>
<protein>
    <recommendedName>
        <fullName evidence="7">Lipoprotein</fullName>
    </recommendedName>
</protein>
<evidence type="ECO:0000313" key="5">
    <source>
        <dbReference type="Proteomes" id="UP000002754"/>
    </source>
</evidence>
<sequence>MKKTTLTIIVLFFLVFSLSACQSSDSVTGETETERDEEMNQSDEEEASILEGEHESTEEAEPLTIEDSQWLLGLAEDTFQKLKNHQFESLADVTHPSKNLTFVALADSATTDVYETVFTGEQFTKYKKRDKYMWGYDQEGLEINLNLNDYVSQYLFKDHNEDDIDYREVLFHQIEKEEGRIEQLIKAHPRAVLIDYATTELESDEQKLRFMFEKEEEQWYLFAIIREESL</sequence>
<evidence type="ECO:0000256" key="2">
    <source>
        <dbReference type="SAM" id="SignalP"/>
    </source>
</evidence>
<organism evidence="3 5">
    <name type="scientific">Alkalihalobacillus alcalophilus ATCC 27647 = CGMCC 1.3604</name>
    <dbReference type="NCBI Taxonomy" id="1218173"/>
    <lineage>
        <taxon>Bacteria</taxon>
        <taxon>Bacillati</taxon>
        <taxon>Bacillota</taxon>
        <taxon>Bacilli</taxon>
        <taxon>Bacillales</taxon>
        <taxon>Bacillaceae</taxon>
        <taxon>Alkalihalobacillus</taxon>
    </lineage>
</organism>
<evidence type="ECO:0000256" key="1">
    <source>
        <dbReference type="SAM" id="MobiDB-lite"/>
    </source>
</evidence>
<name>A0A094WLY4_ALKAL</name>
<dbReference type="RefSeq" id="WP_003322688.1">
    <property type="nucleotide sequence ID" value="NZ_ALPT02000019.1"/>
</dbReference>
<feature type="signal peptide" evidence="2">
    <location>
        <begin position="1"/>
        <end position="22"/>
    </location>
</feature>
<evidence type="ECO:0008006" key="7">
    <source>
        <dbReference type="Google" id="ProtNLM"/>
    </source>
</evidence>
<reference evidence="4 6" key="2">
    <citation type="submission" date="2014-01" db="EMBL/GenBank/DDBJ databases">
        <title>Draft genome sequencing of Bacillus alcalophilus CGMCC 1.3604.</title>
        <authorList>
            <person name="Yang J."/>
            <person name="Diao L."/>
            <person name="Yang S."/>
        </authorList>
    </citation>
    <scope>NUCLEOTIDE SEQUENCE [LARGE SCALE GENOMIC DNA]</scope>
    <source>
        <strain evidence="4 6">CGMCC 1.3604</strain>
    </source>
</reference>
<dbReference type="EMBL" id="ALPT02000019">
    <property type="protein sequence ID" value="KGA97861.1"/>
    <property type="molecule type" value="Genomic_DNA"/>
</dbReference>
<dbReference type="EMBL" id="JALP01000345">
    <property type="protein sequence ID" value="THG88673.1"/>
    <property type="molecule type" value="Genomic_DNA"/>
</dbReference>
<gene>
    <name evidence="4" type="ORF">AJ85_01335</name>
    <name evidence="3" type="ORF">BALCAV_0207425</name>
</gene>
<dbReference type="PROSITE" id="PS51257">
    <property type="entry name" value="PROKAR_LIPOPROTEIN"/>
    <property type="match status" value="1"/>
</dbReference>